<dbReference type="Proteomes" id="UP000289738">
    <property type="component" value="Chromosome B10"/>
</dbReference>
<protein>
    <recommendedName>
        <fullName evidence="3">Protein FAR1-RELATED SEQUENCE</fullName>
    </recommendedName>
</protein>
<name>A0A444X1K0_ARAHY</name>
<evidence type="ECO:0000313" key="2">
    <source>
        <dbReference type="Proteomes" id="UP000289738"/>
    </source>
</evidence>
<accession>A0A444X1K0</accession>
<evidence type="ECO:0008006" key="3">
    <source>
        <dbReference type="Google" id="ProtNLM"/>
    </source>
</evidence>
<comment type="caution">
    <text evidence="1">The sequence shown here is derived from an EMBL/GenBank/DDBJ whole genome shotgun (WGS) entry which is preliminary data.</text>
</comment>
<organism evidence="1 2">
    <name type="scientific">Arachis hypogaea</name>
    <name type="common">Peanut</name>
    <dbReference type="NCBI Taxonomy" id="3818"/>
    <lineage>
        <taxon>Eukaryota</taxon>
        <taxon>Viridiplantae</taxon>
        <taxon>Streptophyta</taxon>
        <taxon>Embryophyta</taxon>
        <taxon>Tracheophyta</taxon>
        <taxon>Spermatophyta</taxon>
        <taxon>Magnoliopsida</taxon>
        <taxon>eudicotyledons</taxon>
        <taxon>Gunneridae</taxon>
        <taxon>Pentapetalae</taxon>
        <taxon>rosids</taxon>
        <taxon>fabids</taxon>
        <taxon>Fabales</taxon>
        <taxon>Fabaceae</taxon>
        <taxon>Papilionoideae</taxon>
        <taxon>50 kb inversion clade</taxon>
        <taxon>dalbergioids sensu lato</taxon>
        <taxon>Dalbergieae</taxon>
        <taxon>Pterocarpus clade</taxon>
        <taxon>Arachis</taxon>
    </lineage>
</organism>
<dbReference type="AlphaFoldDB" id="A0A444X1K0"/>
<keyword evidence="2" id="KW-1185">Reference proteome</keyword>
<gene>
    <name evidence="1" type="ORF">Ahy_B10g102371</name>
</gene>
<proteinExistence type="predicted"/>
<sequence length="139" mass="16457">MTIVLQIKLKKNMNWMLPPSILLTLVLLPLFRKEYTHGIFNEFQKKFRAKANCFLTKEHEEGYIVTYKVIEEIENGDKMFHSTYEMFQRESYFATLSVLGLETMKKLPNKYILDGWKKILKCMYSSIKCSHDPSHLDPV</sequence>
<dbReference type="EMBL" id="SDMP01000020">
    <property type="protein sequence ID" value="RYQ83614.1"/>
    <property type="molecule type" value="Genomic_DNA"/>
</dbReference>
<evidence type="ECO:0000313" key="1">
    <source>
        <dbReference type="EMBL" id="RYQ83614.1"/>
    </source>
</evidence>
<reference evidence="1 2" key="1">
    <citation type="submission" date="2019-01" db="EMBL/GenBank/DDBJ databases">
        <title>Sequencing of cultivated peanut Arachis hypogaea provides insights into genome evolution and oil improvement.</title>
        <authorList>
            <person name="Chen X."/>
        </authorList>
    </citation>
    <scope>NUCLEOTIDE SEQUENCE [LARGE SCALE GENOMIC DNA]</scope>
    <source>
        <strain evidence="2">cv. Fuhuasheng</strain>
        <tissue evidence="1">Leaves</tissue>
    </source>
</reference>